<feature type="domain" description="Major facilitator superfamily (MFS) profile" evidence="6">
    <location>
        <begin position="48"/>
        <end position="558"/>
    </location>
</feature>
<gene>
    <name evidence="7" type="ORF">L207DRAFT_551195</name>
</gene>
<feature type="transmembrane region" description="Helical" evidence="5">
    <location>
        <begin position="314"/>
        <end position="332"/>
    </location>
</feature>
<dbReference type="PANTHER" id="PTHR23501">
    <property type="entry name" value="MAJOR FACILITATOR SUPERFAMILY"/>
    <property type="match status" value="1"/>
</dbReference>
<feature type="transmembrane region" description="Helical" evidence="5">
    <location>
        <begin position="139"/>
        <end position="160"/>
    </location>
</feature>
<evidence type="ECO:0000256" key="4">
    <source>
        <dbReference type="ARBA" id="ARBA00023136"/>
    </source>
</evidence>
<dbReference type="Pfam" id="PF07690">
    <property type="entry name" value="MFS_1"/>
    <property type="match status" value="1"/>
</dbReference>
<organism evidence="7 8">
    <name type="scientific">Hyaloscypha variabilis (strain UAMH 11265 / GT02V1 / F)</name>
    <name type="common">Meliniomyces variabilis</name>
    <dbReference type="NCBI Taxonomy" id="1149755"/>
    <lineage>
        <taxon>Eukaryota</taxon>
        <taxon>Fungi</taxon>
        <taxon>Dikarya</taxon>
        <taxon>Ascomycota</taxon>
        <taxon>Pezizomycotina</taxon>
        <taxon>Leotiomycetes</taxon>
        <taxon>Helotiales</taxon>
        <taxon>Hyaloscyphaceae</taxon>
        <taxon>Hyaloscypha</taxon>
        <taxon>Hyaloscypha variabilis</taxon>
    </lineage>
</organism>
<sequence length="570" mass="60207">MHSQPDTESGDKRELEVVESENEQINQDLDRIATINVNNYHGLNAKIILVYASINLIAFAQLLNLVGAAAYARDIAAVVGGSDKTVWLSQAIVILTVVLGPPVSQAADLWGRKWFLVILTACGFAGSMVVARATSMGMAIAGEVICGLVYGSQPLLYAVVSEILPRKYRPAAQGGINASLGLGGLTALLAGSTMIKKYDEGFRVFWYLVAAILAVSAIIFAILYNPPARPLQKSLTTGEKVQRLDWVGYFLLAAGTVSFVLALSWAENPYAWKSAAVLAPLLIGAALLGALVVHQTIFKKDGLLHNELFRGGRNFSVALFVIFVDGMVFFAANNYYAYEMGALFETDPFRVGLRFGITFIASMVSSIMIAIFSSITNHIRTPIVASFAMFVVFNGCMASIGLGSSTAAWVYPAILGLGIGWSLTCLVTVAQLSTPPSLIAITTGLLIAVRSLGGSIGLAIFTAIFNTALTEKLGPGIAKAVIPLGLAPANLEAFITALANDDEATLMTIPGVTPQIIGAGVEALKTAFAGSFRGVWIAAAALAAVATIASCFFAEPKTITMHVDAPLDEE</sequence>
<evidence type="ECO:0000256" key="2">
    <source>
        <dbReference type="ARBA" id="ARBA00022692"/>
    </source>
</evidence>
<feature type="transmembrane region" description="Helical" evidence="5">
    <location>
        <begin position="246"/>
        <end position="266"/>
    </location>
</feature>
<dbReference type="GO" id="GO:0005886">
    <property type="term" value="C:plasma membrane"/>
    <property type="evidence" value="ECO:0007669"/>
    <property type="project" value="TreeGrafter"/>
</dbReference>
<keyword evidence="4 5" id="KW-0472">Membrane</keyword>
<feature type="transmembrane region" description="Helical" evidence="5">
    <location>
        <begin position="272"/>
        <end position="293"/>
    </location>
</feature>
<feature type="transmembrane region" description="Helical" evidence="5">
    <location>
        <begin position="204"/>
        <end position="225"/>
    </location>
</feature>
<name>A0A2J6SAG8_HYAVF</name>
<feature type="transmembrane region" description="Helical" evidence="5">
    <location>
        <begin position="384"/>
        <end position="403"/>
    </location>
</feature>
<dbReference type="GO" id="GO:0022857">
    <property type="term" value="F:transmembrane transporter activity"/>
    <property type="evidence" value="ECO:0007669"/>
    <property type="project" value="InterPro"/>
</dbReference>
<evidence type="ECO:0000256" key="1">
    <source>
        <dbReference type="ARBA" id="ARBA00004141"/>
    </source>
</evidence>
<feature type="transmembrane region" description="Helical" evidence="5">
    <location>
        <begin position="84"/>
        <end position="102"/>
    </location>
</feature>
<dbReference type="Proteomes" id="UP000235786">
    <property type="component" value="Unassembled WGS sequence"/>
</dbReference>
<dbReference type="CDD" id="cd06179">
    <property type="entry name" value="MFS_TRI12_like"/>
    <property type="match status" value="1"/>
</dbReference>
<dbReference type="InterPro" id="IPR005829">
    <property type="entry name" value="Sugar_transporter_CS"/>
</dbReference>
<dbReference type="InterPro" id="IPR011701">
    <property type="entry name" value="MFS"/>
</dbReference>
<dbReference type="InterPro" id="IPR053791">
    <property type="entry name" value="MFS_Tri12-like"/>
</dbReference>
<feature type="transmembrane region" description="Helical" evidence="5">
    <location>
        <begin position="172"/>
        <end position="192"/>
    </location>
</feature>
<dbReference type="PROSITE" id="PS00216">
    <property type="entry name" value="SUGAR_TRANSPORT_1"/>
    <property type="match status" value="1"/>
</dbReference>
<feature type="transmembrane region" description="Helical" evidence="5">
    <location>
        <begin position="409"/>
        <end position="430"/>
    </location>
</feature>
<proteinExistence type="predicted"/>
<reference evidence="7 8" key="1">
    <citation type="submission" date="2016-04" db="EMBL/GenBank/DDBJ databases">
        <title>A degradative enzymes factory behind the ericoid mycorrhizal symbiosis.</title>
        <authorList>
            <consortium name="DOE Joint Genome Institute"/>
            <person name="Martino E."/>
            <person name="Morin E."/>
            <person name="Grelet G."/>
            <person name="Kuo A."/>
            <person name="Kohler A."/>
            <person name="Daghino S."/>
            <person name="Barry K."/>
            <person name="Choi C."/>
            <person name="Cichocki N."/>
            <person name="Clum A."/>
            <person name="Copeland A."/>
            <person name="Hainaut M."/>
            <person name="Haridas S."/>
            <person name="Labutti K."/>
            <person name="Lindquist E."/>
            <person name="Lipzen A."/>
            <person name="Khouja H.-R."/>
            <person name="Murat C."/>
            <person name="Ohm R."/>
            <person name="Olson A."/>
            <person name="Spatafora J."/>
            <person name="Veneault-Fourrey C."/>
            <person name="Henrissat B."/>
            <person name="Grigoriev I."/>
            <person name="Martin F."/>
            <person name="Perotto S."/>
        </authorList>
    </citation>
    <scope>NUCLEOTIDE SEQUENCE [LARGE SCALE GENOMIC DNA]</scope>
    <source>
        <strain evidence="7 8">F</strain>
    </source>
</reference>
<keyword evidence="3 5" id="KW-1133">Transmembrane helix</keyword>
<evidence type="ECO:0000313" key="7">
    <source>
        <dbReference type="EMBL" id="PMD47767.1"/>
    </source>
</evidence>
<keyword evidence="8" id="KW-1185">Reference proteome</keyword>
<dbReference type="PROSITE" id="PS50850">
    <property type="entry name" value="MFS"/>
    <property type="match status" value="1"/>
</dbReference>
<dbReference type="EMBL" id="KZ613938">
    <property type="protein sequence ID" value="PMD47767.1"/>
    <property type="molecule type" value="Genomic_DNA"/>
</dbReference>
<comment type="subcellular location">
    <subcellularLocation>
        <location evidence="1">Membrane</location>
        <topology evidence="1">Multi-pass membrane protein</topology>
    </subcellularLocation>
</comment>
<dbReference type="OrthoDB" id="4161376at2759"/>
<feature type="transmembrane region" description="Helical" evidence="5">
    <location>
        <begin position="534"/>
        <end position="554"/>
    </location>
</feature>
<keyword evidence="2 5" id="KW-0812">Transmembrane</keyword>
<dbReference type="InterPro" id="IPR036259">
    <property type="entry name" value="MFS_trans_sf"/>
</dbReference>
<dbReference type="InterPro" id="IPR020846">
    <property type="entry name" value="MFS_dom"/>
</dbReference>
<dbReference type="AlphaFoldDB" id="A0A2J6SAG8"/>
<dbReference type="SUPFAM" id="SSF103473">
    <property type="entry name" value="MFS general substrate transporter"/>
    <property type="match status" value="1"/>
</dbReference>
<evidence type="ECO:0000256" key="5">
    <source>
        <dbReference type="SAM" id="Phobius"/>
    </source>
</evidence>
<dbReference type="Gene3D" id="1.20.1250.20">
    <property type="entry name" value="MFS general substrate transporter like domains"/>
    <property type="match status" value="1"/>
</dbReference>
<evidence type="ECO:0000259" key="6">
    <source>
        <dbReference type="PROSITE" id="PS50850"/>
    </source>
</evidence>
<feature type="transmembrane region" description="Helical" evidence="5">
    <location>
        <begin position="352"/>
        <end position="372"/>
    </location>
</feature>
<evidence type="ECO:0000313" key="8">
    <source>
        <dbReference type="Proteomes" id="UP000235786"/>
    </source>
</evidence>
<evidence type="ECO:0000256" key="3">
    <source>
        <dbReference type="ARBA" id="ARBA00022989"/>
    </source>
</evidence>
<feature type="transmembrane region" description="Helical" evidence="5">
    <location>
        <begin position="437"/>
        <end position="465"/>
    </location>
</feature>
<dbReference type="PANTHER" id="PTHR23501:SF195">
    <property type="entry name" value="PEP5"/>
    <property type="match status" value="1"/>
</dbReference>
<accession>A0A2J6SAG8</accession>
<protein>
    <submittedName>
        <fullName evidence="7">MFS general substrate transporter</fullName>
    </submittedName>
</protein>
<feature type="transmembrane region" description="Helical" evidence="5">
    <location>
        <begin position="48"/>
        <end position="72"/>
    </location>
</feature>
<feature type="transmembrane region" description="Helical" evidence="5">
    <location>
        <begin position="114"/>
        <end position="133"/>
    </location>
</feature>